<dbReference type="GeneID" id="107439220"/>
<organism evidence="5">
    <name type="scientific">Parasteatoda tepidariorum</name>
    <name type="common">Common house spider</name>
    <name type="synonym">Achaearanea tepidariorum</name>
    <dbReference type="NCBI Taxonomy" id="114398"/>
    <lineage>
        <taxon>Eukaryota</taxon>
        <taxon>Metazoa</taxon>
        <taxon>Ecdysozoa</taxon>
        <taxon>Arthropoda</taxon>
        <taxon>Chelicerata</taxon>
        <taxon>Arachnida</taxon>
        <taxon>Araneae</taxon>
        <taxon>Araneomorphae</taxon>
        <taxon>Entelegynae</taxon>
        <taxon>Araneoidea</taxon>
        <taxon>Theridiidae</taxon>
        <taxon>Parasteatoda</taxon>
    </lineage>
</organism>
<dbReference type="GO" id="GO:0005375">
    <property type="term" value="F:copper ion transmembrane transporter activity"/>
    <property type="evidence" value="ECO:0007669"/>
    <property type="project" value="UniProtKB-UniRule"/>
</dbReference>
<evidence type="ECO:0000256" key="2">
    <source>
        <dbReference type="ARBA" id="ARBA00022989"/>
    </source>
</evidence>
<keyword evidence="3 4" id="KW-0472">Membrane</keyword>
<proteinExistence type="evidence at transcript level"/>
<keyword evidence="4" id="KW-0187">Copper transport</keyword>
<feature type="transmembrane region" description="Helical" evidence="4">
    <location>
        <begin position="88"/>
        <end position="109"/>
    </location>
</feature>
<dbReference type="RefSeq" id="XP_015907223.1">
    <property type="nucleotide sequence ID" value="XM_016051737.3"/>
</dbReference>
<dbReference type="PANTHER" id="PTHR12483:SF115">
    <property type="entry name" value="COPPER TRANSPORT PROTEIN"/>
    <property type="match status" value="1"/>
</dbReference>
<dbReference type="OrthoDB" id="161814at2759"/>
<evidence type="ECO:0000313" key="5">
    <source>
        <dbReference type="EMBL" id="LAA05315.1"/>
    </source>
</evidence>
<dbReference type="EMBL" id="IAAA01011531">
    <property type="protein sequence ID" value="LAA05315.1"/>
    <property type="molecule type" value="mRNA"/>
</dbReference>
<evidence type="ECO:0000256" key="1">
    <source>
        <dbReference type="ARBA" id="ARBA00022692"/>
    </source>
</evidence>
<evidence type="ECO:0000256" key="4">
    <source>
        <dbReference type="RuleBase" id="RU367022"/>
    </source>
</evidence>
<evidence type="ECO:0000256" key="3">
    <source>
        <dbReference type="ARBA" id="ARBA00023136"/>
    </source>
</evidence>
<dbReference type="OMA" id="IMSYNAW"/>
<dbReference type="GO" id="GO:0016020">
    <property type="term" value="C:membrane"/>
    <property type="evidence" value="ECO:0007669"/>
    <property type="project" value="UniProtKB-SubCell"/>
</dbReference>
<dbReference type="AlphaFoldDB" id="A0A2L2YDP1"/>
<dbReference type="Pfam" id="PF04145">
    <property type="entry name" value="Ctr"/>
    <property type="match status" value="1"/>
</dbReference>
<keyword evidence="4" id="KW-0813">Transport</keyword>
<keyword evidence="1 4" id="KW-0812">Transmembrane</keyword>
<feature type="transmembrane region" description="Helical" evidence="4">
    <location>
        <begin position="115"/>
        <end position="134"/>
    </location>
</feature>
<name>A0A2L2YDP1_PARTP</name>
<keyword evidence="4" id="KW-0186">Copper</keyword>
<sequence length="156" mass="18088">MHKSYLEFDFHVEDLLFKGLTIESVSGMVGLCICVAIFTFIYETVKTLRQKLVASLGKSQQEYAAMEIRSERAMLVEMKETNYKWKRFRIHAIHALLYMVQVTMGYLLMLIIMSYNAWLAITVFTAAGFSYYFYSMYVLNRPTVVPTEILTPGECD</sequence>
<dbReference type="KEGG" id="ptep:107439220"/>
<dbReference type="PANTHER" id="PTHR12483">
    <property type="entry name" value="SOLUTE CARRIER FAMILY 31 COPPER TRANSPORTERS"/>
    <property type="match status" value="1"/>
</dbReference>
<feature type="transmembrane region" description="Helical" evidence="4">
    <location>
        <begin position="20"/>
        <end position="42"/>
    </location>
</feature>
<dbReference type="EMBL" id="IAAA01011530">
    <property type="protein sequence ID" value="LAA05308.1"/>
    <property type="molecule type" value="mRNA"/>
</dbReference>
<comment type="similarity">
    <text evidence="4">Belongs to the copper transporter (Ctr) (TC 1.A.56) family. SLC31A subfamily.</text>
</comment>
<protein>
    <recommendedName>
        <fullName evidence="4">Copper transport protein</fullName>
    </recommendedName>
</protein>
<dbReference type="InterPro" id="IPR007274">
    <property type="entry name" value="Cop_transporter"/>
</dbReference>
<comment type="subcellular location">
    <subcellularLocation>
        <location evidence="4">Membrane</location>
        <topology evidence="4">Multi-pass membrane protein</topology>
    </subcellularLocation>
</comment>
<accession>A0A2L2YDP1</accession>
<reference evidence="5" key="1">
    <citation type="journal article" date="2016" name="Mol. Ecol. Resour.">
        <title>Evaluation of the impact of RNA preservation methods of spiders for de novo transcriptome assembly.</title>
        <authorList>
            <person name="Kono N."/>
            <person name="Nakamura H."/>
            <person name="Ito Y."/>
            <person name="Tomita M."/>
            <person name="Arakawa K."/>
        </authorList>
    </citation>
    <scope>NUCLEOTIDE SEQUENCE</scope>
    <source>
        <tissue evidence="5">Whole body</tissue>
    </source>
</reference>
<keyword evidence="2 4" id="KW-1133">Transmembrane helix</keyword>
<keyword evidence="4" id="KW-0406">Ion transport</keyword>